<dbReference type="PROSITE" id="PS51257">
    <property type="entry name" value="PROKAR_LIPOPROTEIN"/>
    <property type="match status" value="1"/>
</dbReference>
<feature type="chain" id="PRO_5003688946" evidence="2">
    <location>
        <begin position="22"/>
        <end position="269"/>
    </location>
</feature>
<dbReference type="Proteomes" id="UP000004221">
    <property type="component" value="Unassembled WGS sequence"/>
</dbReference>
<organism evidence="3 4">
    <name type="scientific">Nitrolancea hollandica Lb</name>
    <dbReference type="NCBI Taxonomy" id="1129897"/>
    <lineage>
        <taxon>Bacteria</taxon>
        <taxon>Pseudomonadati</taxon>
        <taxon>Thermomicrobiota</taxon>
        <taxon>Thermomicrobia</taxon>
        <taxon>Sphaerobacterales</taxon>
        <taxon>Sphaerobacterineae</taxon>
        <taxon>Sphaerobacteraceae</taxon>
        <taxon>Nitrolancea</taxon>
    </lineage>
</organism>
<evidence type="ECO:0000313" key="4">
    <source>
        <dbReference type="Proteomes" id="UP000004221"/>
    </source>
</evidence>
<keyword evidence="4" id="KW-1185">Reference proteome</keyword>
<proteinExistence type="predicted"/>
<sequence length="269" mass="28968">MRPSKLRGLALVIVVVVASVACGEAQTPLVDSPSTGTTVGSSASPSASQVHVTGVASFPDIRDLRHLVWASNWIVRGRVVEERPAQRFPAENGPLGDQTPQEYYDTQIYTDYVLAVDQVFRGHPRDTFVVRRMGGTVDSVTLTSEGQPELRVGDDVVVFLVPPAEPQPGDGLWETGGPQGHWRVTDNQVVPVKSDYPTLPVAQFGQAIADALRQGPPADMGRPLVPLQMAPAGPDLPSVSTPEATSITWLDGHCRSFVESPSRYQARRG</sequence>
<feature type="compositionally biased region" description="Polar residues" evidence="1">
    <location>
        <begin position="32"/>
        <end position="46"/>
    </location>
</feature>
<protein>
    <submittedName>
        <fullName evidence="3">Uncharacterized protein</fullName>
    </submittedName>
</protein>
<name>I4EM88_9BACT</name>
<comment type="caution">
    <text evidence="3">The sequence shown here is derived from an EMBL/GenBank/DDBJ whole genome shotgun (WGS) entry which is preliminary data.</text>
</comment>
<accession>I4EM88</accession>
<dbReference type="AlphaFoldDB" id="I4EM88"/>
<reference evidence="3 4" key="1">
    <citation type="journal article" date="2012" name="ISME J.">
        <title>Nitrification expanded: discovery, physiology and genomics of a nitrite-oxidizing bacterium from the phylum Chloroflexi.</title>
        <authorList>
            <person name="Sorokin D.Y."/>
            <person name="Lucker S."/>
            <person name="Vejmelkova D."/>
            <person name="Kostrikina N.A."/>
            <person name="Kleerebezem R."/>
            <person name="Rijpstra W.I."/>
            <person name="Damste J.S."/>
            <person name="Le Paslier D."/>
            <person name="Muyzer G."/>
            <person name="Wagner M."/>
            <person name="van Loosdrecht M.C."/>
            <person name="Daims H."/>
        </authorList>
    </citation>
    <scope>NUCLEOTIDE SEQUENCE [LARGE SCALE GENOMIC DNA]</scope>
    <source>
        <strain evidence="4">none</strain>
    </source>
</reference>
<evidence type="ECO:0000256" key="1">
    <source>
        <dbReference type="SAM" id="MobiDB-lite"/>
    </source>
</evidence>
<keyword evidence="2" id="KW-0732">Signal</keyword>
<gene>
    <name evidence="3" type="ORF">NITHO_5730001</name>
</gene>
<evidence type="ECO:0000256" key="2">
    <source>
        <dbReference type="SAM" id="SignalP"/>
    </source>
</evidence>
<feature type="signal peptide" evidence="2">
    <location>
        <begin position="1"/>
        <end position="21"/>
    </location>
</feature>
<evidence type="ECO:0000313" key="3">
    <source>
        <dbReference type="EMBL" id="CCF85801.1"/>
    </source>
</evidence>
<feature type="region of interest" description="Disordered" evidence="1">
    <location>
        <begin position="27"/>
        <end position="46"/>
    </location>
</feature>
<dbReference type="EMBL" id="CAGS01000527">
    <property type="protein sequence ID" value="CCF85801.1"/>
    <property type="molecule type" value="Genomic_DNA"/>
</dbReference>